<keyword evidence="3" id="KW-1185">Reference proteome</keyword>
<reference evidence="2 3" key="1">
    <citation type="submission" date="2020-08" db="EMBL/GenBank/DDBJ databases">
        <title>Genomic Encyclopedia of Type Strains, Phase IV (KMG-IV): sequencing the most valuable type-strain genomes for metagenomic binning, comparative biology and taxonomic classification.</title>
        <authorList>
            <person name="Goeker M."/>
        </authorList>
    </citation>
    <scope>NUCLEOTIDE SEQUENCE [LARGE SCALE GENOMIC DNA]</scope>
    <source>
        <strain evidence="2 3">DSM 2163</strain>
    </source>
</reference>
<proteinExistence type="predicted"/>
<feature type="compositionally biased region" description="Low complexity" evidence="1">
    <location>
        <begin position="121"/>
        <end position="133"/>
    </location>
</feature>
<evidence type="ECO:0000313" key="2">
    <source>
        <dbReference type="EMBL" id="MBB5756528.1"/>
    </source>
</evidence>
<protein>
    <submittedName>
        <fullName evidence="2">Uncharacterized protein</fullName>
    </submittedName>
</protein>
<accession>A0A840ZH80</accession>
<sequence length="217" mass="22243">MTAAAKAQPTAPVAVTANPLAPQPPTLILFGRDGGGRPRAAWFDASDAEAATSAAATMQLSTLPVADEAGRDLAQQLARGRVLPNGRAQLASTKPELVARIAAMAEAEAGQPRPSNPPAAPDTAKPAAPASPESAEKPPAPRPGDRTFVGHPQPQERAEIGLGSVVLALEAPGEGWWEAEVIGINGAVLSLRWCDYPTQPTLLRKATELALLPAGAA</sequence>
<dbReference type="AlphaFoldDB" id="A0A840ZH80"/>
<evidence type="ECO:0000313" key="3">
    <source>
        <dbReference type="Proteomes" id="UP000583454"/>
    </source>
</evidence>
<name>A0A840ZH80_9HYPH</name>
<evidence type="ECO:0000256" key="1">
    <source>
        <dbReference type="SAM" id="MobiDB-lite"/>
    </source>
</evidence>
<comment type="caution">
    <text evidence="2">The sequence shown here is derived from an EMBL/GenBank/DDBJ whole genome shotgun (WGS) entry which is preliminary data.</text>
</comment>
<dbReference type="Proteomes" id="UP000583454">
    <property type="component" value="Unassembled WGS sequence"/>
</dbReference>
<gene>
    <name evidence="2" type="ORF">HNR00_001226</name>
</gene>
<organism evidence="2 3">
    <name type="scientific">Methylorubrum rhodinum</name>
    <dbReference type="NCBI Taxonomy" id="29428"/>
    <lineage>
        <taxon>Bacteria</taxon>
        <taxon>Pseudomonadati</taxon>
        <taxon>Pseudomonadota</taxon>
        <taxon>Alphaproteobacteria</taxon>
        <taxon>Hyphomicrobiales</taxon>
        <taxon>Methylobacteriaceae</taxon>
        <taxon>Methylorubrum</taxon>
    </lineage>
</organism>
<feature type="region of interest" description="Disordered" evidence="1">
    <location>
        <begin position="107"/>
        <end position="152"/>
    </location>
</feature>
<dbReference type="RefSeq" id="WP_183566512.1">
    <property type="nucleotide sequence ID" value="NZ_JACHOP010000003.1"/>
</dbReference>
<feature type="region of interest" description="Disordered" evidence="1">
    <location>
        <begin position="1"/>
        <end position="24"/>
    </location>
</feature>
<dbReference type="EMBL" id="JACHOP010000003">
    <property type="protein sequence ID" value="MBB5756528.1"/>
    <property type="molecule type" value="Genomic_DNA"/>
</dbReference>
<feature type="compositionally biased region" description="Low complexity" evidence="1">
    <location>
        <begin position="1"/>
        <end position="20"/>
    </location>
</feature>